<dbReference type="Gene3D" id="1.10.10.10">
    <property type="entry name" value="Winged helix-like DNA-binding domain superfamily/Winged helix DNA-binding domain"/>
    <property type="match status" value="1"/>
</dbReference>
<dbReference type="AlphaFoldDB" id="A0A4R8MFA7"/>
<evidence type="ECO:0000259" key="5">
    <source>
        <dbReference type="PROSITE" id="PS50931"/>
    </source>
</evidence>
<evidence type="ECO:0000313" key="6">
    <source>
        <dbReference type="EMBL" id="TDY63127.1"/>
    </source>
</evidence>
<gene>
    <name evidence="6" type="ORF">C8D99_102108</name>
</gene>
<accession>A0A4R8MFA7</accession>
<sequence length="295" mass="33512">MLSTGTETFLAIIESGSLSRAAEQLRITQSTVSLRLKNLESELGCTLIDRRRGERSIELTPAGKAYLHFAEQMRDIAQDMDTEELSGGSLKIGGVDSAHVFLLSPVFRSLITHTPPVKIILETHQSWQIQDLVERRQLDAGFAISVERSPNIVVQQLIREEYFLMRLPREGESSEKKVDARTLDPLEELHINWGSSYMLWHDQIWNPLKTVNIQLDTVACITRMLFSPKQWAIVASSVKEHYGDRYLFQRLDPPPPPRPLHLLVHRHPPLRAVRGLKILREILGEVFPGMVSLSA</sequence>
<name>A0A4R8MFA7_9BACT</name>
<dbReference type="SUPFAM" id="SSF53850">
    <property type="entry name" value="Periplasmic binding protein-like II"/>
    <property type="match status" value="1"/>
</dbReference>
<proteinExistence type="inferred from homology"/>
<comment type="caution">
    <text evidence="6">The sequence shown here is derived from an EMBL/GenBank/DDBJ whole genome shotgun (WGS) entry which is preliminary data.</text>
</comment>
<dbReference type="Pfam" id="PF03466">
    <property type="entry name" value="LysR_substrate"/>
    <property type="match status" value="1"/>
</dbReference>
<organism evidence="6 7">
    <name type="scientific">Aminivibrio pyruvatiphilus</name>
    <dbReference type="NCBI Taxonomy" id="1005740"/>
    <lineage>
        <taxon>Bacteria</taxon>
        <taxon>Thermotogati</taxon>
        <taxon>Synergistota</taxon>
        <taxon>Synergistia</taxon>
        <taxon>Synergistales</taxon>
        <taxon>Aminobacteriaceae</taxon>
        <taxon>Aminivibrio</taxon>
    </lineage>
</organism>
<dbReference type="OrthoDB" id="9803735at2"/>
<reference evidence="6 7" key="1">
    <citation type="submission" date="2019-03" db="EMBL/GenBank/DDBJ databases">
        <title>Genomic Encyclopedia of Type Strains, Phase IV (KMG-IV): sequencing the most valuable type-strain genomes for metagenomic binning, comparative biology and taxonomic classification.</title>
        <authorList>
            <person name="Goeker M."/>
        </authorList>
    </citation>
    <scope>NUCLEOTIDE SEQUENCE [LARGE SCALE GENOMIC DNA]</scope>
    <source>
        <strain evidence="6 7">DSM 25964</strain>
    </source>
</reference>
<dbReference type="PANTHER" id="PTHR30346:SF0">
    <property type="entry name" value="HCA OPERON TRANSCRIPTIONAL ACTIVATOR HCAR"/>
    <property type="match status" value="1"/>
</dbReference>
<dbReference type="GO" id="GO:0003677">
    <property type="term" value="F:DNA binding"/>
    <property type="evidence" value="ECO:0007669"/>
    <property type="project" value="UniProtKB-KW"/>
</dbReference>
<dbReference type="PRINTS" id="PR00039">
    <property type="entry name" value="HTHLYSR"/>
</dbReference>
<dbReference type="EMBL" id="SORI01000002">
    <property type="protein sequence ID" value="TDY63127.1"/>
    <property type="molecule type" value="Genomic_DNA"/>
</dbReference>
<protein>
    <submittedName>
        <fullName evidence="6">DNA-binding transcriptional LysR family regulator</fullName>
    </submittedName>
</protein>
<dbReference type="Pfam" id="PF00126">
    <property type="entry name" value="HTH_1"/>
    <property type="match status" value="1"/>
</dbReference>
<dbReference type="GO" id="GO:0003700">
    <property type="term" value="F:DNA-binding transcription factor activity"/>
    <property type="evidence" value="ECO:0007669"/>
    <property type="project" value="InterPro"/>
</dbReference>
<evidence type="ECO:0000256" key="1">
    <source>
        <dbReference type="ARBA" id="ARBA00009437"/>
    </source>
</evidence>
<dbReference type="InterPro" id="IPR036390">
    <property type="entry name" value="WH_DNA-bd_sf"/>
</dbReference>
<dbReference type="InterPro" id="IPR036388">
    <property type="entry name" value="WH-like_DNA-bd_sf"/>
</dbReference>
<keyword evidence="7" id="KW-1185">Reference proteome</keyword>
<dbReference type="Proteomes" id="UP000295066">
    <property type="component" value="Unassembled WGS sequence"/>
</dbReference>
<dbReference type="Gene3D" id="3.40.190.10">
    <property type="entry name" value="Periplasmic binding protein-like II"/>
    <property type="match status" value="2"/>
</dbReference>
<feature type="domain" description="HTH lysR-type" evidence="5">
    <location>
        <begin position="1"/>
        <end position="60"/>
    </location>
</feature>
<keyword evidence="2" id="KW-0805">Transcription regulation</keyword>
<evidence type="ECO:0000313" key="7">
    <source>
        <dbReference type="Proteomes" id="UP000295066"/>
    </source>
</evidence>
<evidence type="ECO:0000256" key="4">
    <source>
        <dbReference type="ARBA" id="ARBA00023163"/>
    </source>
</evidence>
<evidence type="ECO:0000256" key="2">
    <source>
        <dbReference type="ARBA" id="ARBA00023015"/>
    </source>
</evidence>
<keyword evidence="4" id="KW-0804">Transcription</keyword>
<dbReference type="GO" id="GO:0032993">
    <property type="term" value="C:protein-DNA complex"/>
    <property type="evidence" value="ECO:0007669"/>
    <property type="project" value="TreeGrafter"/>
</dbReference>
<dbReference type="PANTHER" id="PTHR30346">
    <property type="entry name" value="TRANSCRIPTIONAL DUAL REGULATOR HCAR-RELATED"/>
    <property type="match status" value="1"/>
</dbReference>
<comment type="similarity">
    <text evidence="1">Belongs to the LysR transcriptional regulatory family.</text>
</comment>
<dbReference type="RefSeq" id="WP_133955998.1">
    <property type="nucleotide sequence ID" value="NZ_SORI01000002.1"/>
</dbReference>
<evidence type="ECO:0000256" key="3">
    <source>
        <dbReference type="ARBA" id="ARBA00023125"/>
    </source>
</evidence>
<dbReference type="PROSITE" id="PS50931">
    <property type="entry name" value="HTH_LYSR"/>
    <property type="match status" value="1"/>
</dbReference>
<dbReference type="InterPro" id="IPR005119">
    <property type="entry name" value="LysR_subst-bd"/>
</dbReference>
<dbReference type="SUPFAM" id="SSF46785">
    <property type="entry name" value="Winged helix' DNA-binding domain"/>
    <property type="match status" value="1"/>
</dbReference>
<keyword evidence="3 6" id="KW-0238">DNA-binding</keyword>
<dbReference type="InterPro" id="IPR000847">
    <property type="entry name" value="LysR_HTH_N"/>
</dbReference>